<dbReference type="NCBIfam" id="TIGR02480">
    <property type="entry name" value="fliN"/>
    <property type="match status" value="1"/>
</dbReference>
<dbReference type="PANTHER" id="PTHR43484:SF1">
    <property type="entry name" value="FLAGELLAR MOTOR SWITCH PROTEIN FLIN"/>
    <property type="match status" value="1"/>
</dbReference>
<dbReference type="PRINTS" id="PR00956">
    <property type="entry name" value="FLGMOTORFLIN"/>
</dbReference>
<dbReference type="InterPro" id="IPR001172">
    <property type="entry name" value="FliN_T3SS_HrcQb"/>
</dbReference>
<evidence type="ECO:0000259" key="8">
    <source>
        <dbReference type="Pfam" id="PF01052"/>
    </source>
</evidence>
<evidence type="ECO:0000256" key="2">
    <source>
        <dbReference type="ARBA" id="ARBA00009226"/>
    </source>
</evidence>
<feature type="compositionally biased region" description="Low complexity" evidence="7">
    <location>
        <begin position="17"/>
        <end position="29"/>
    </location>
</feature>
<keyword evidence="4" id="KW-0145">Chemotaxis</keyword>
<keyword evidence="6" id="KW-0472">Membrane</keyword>
<comment type="similarity">
    <text evidence="2">Belongs to the FliN/MopA/SpaO family.</text>
</comment>
<dbReference type="GO" id="GO:0006935">
    <property type="term" value="P:chemotaxis"/>
    <property type="evidence" value="ECO:0007669"/>
    <property type="project" value="UniProtKB-KW"/>
</dbReference>
<evidence type="ECO:0000256" key="4">
    <source>
        <dbReference type="ARBA" id="ARBA00022500"/>
    </source>
</evidence>
<dbReference type="Pfam" id="PF01052">
    <property type="entry name" value="FliMN_C"/>
    <property type="match status" value="1"/>
</dbReference>
<evidence type="ECO:0000313" key="9">
    <source>
        <dbReference type="EMBL" id="PCI30781.1"/>
    </source>
</evidence>
<feature type="domain" description="Flagellar motor switch protein FliN-like C-terminal" evidence="8">
    <location>
        <begin position="97"/>
        <end position="166"/>
    </location>
</feature>
<dbReference type="SUPFAM" id="SSF101801">
    <property type="entry name" value="Surface presentation of antigens (SPOA)"/>
    <property type="match status" value="1"/>
</dbReference>
<keyword evidence="9" id="KW-0282">Flagellum</keyword>
<evidence type="ECO:0000256" key="3">
    <source>
        <dbReference type="ARBA" id="ARBA00022475"/>
    </source>
</evidence>
<proteinExistence type="inferred from homology"/>
<comment type="caution">
    <text evidence="9">The sequence shown here is derived from an EMBL/GenBank/DDBJ whole genome shotgun (WGS) entry which is preliminary data.</text>
</comment>
<dbReference type="PANTHER" id="PTHR43484">
    <property type="match status" value="1"/>
</dbReference>
<dbReference type="InterPro" id="IPR012826">
    <property type="entry name" value="FliN"/>
</dbReference>
<dbReference type="EMBL" id="NVSR01000002">
    <property type="protein sequence ID" value="PCI30781.1"/>
    <property type="molecule type" value="Genomic_DNA"/>
</dbReference>
<dbReference type="AlphaFoldDB" id="A0A2A4TBP4"/>
<dbReference type="GO" id="GO:0071973">
    <property type="term" value="P:bacterial-type flagellum-dependent cell motility"/>
    <property type="evidence" value="ECO:0007669"/>
    <property type="project" value="InterPro"/>
</dbReference>
<evidence type="ECO:0000256" key="6">
    <source>
        <dbReference type="ARBA" id="ARBA00023136"/>
    </source>
</evidence>
<evidence type="ECO:0000256" key="5">
    <source>
        <dbReference type="ARBA" id="ARBA00022779"/>
    </source>
</evidence>
<comment type="subcellular location">
    <subcellularLocation>
        <location evidence="1">Cell membrane</location>
        <topology evidence="1">Peripheral membrane protein</topology>
        <orientation evidence="1">Cytoplasmic side</orientation>
    </subcellularLocation>
</comment>
<name>A0A2A4TBP4_9DELT</name>
<protein>
    <submittedName>
        <fullName evidence="9">Flagellar motor switch protein FliN</fullName>
    </submittedName>
</protein>
<dbReference type="GO" id="GO:0009425">
    <property type="term" value="C:bacterial-type flagellum basal body"/>
    <property type="evidence" value="ECO:0007669"/>
    <property type="project" value="InterPro"/>
</dbReference>
<evidence type="ECO:0000256" key="1">
    <source>
        <dbReference type="ARBA" id="ARBA00004413"/>
    </source>
</evidence>
<reference evidence="10" key="1">
    <citation type="submission" date="2017-08" db="EMBL/GenBank/DDBJ databases">
        <title>A dynamic microbial community with high functional redundancy inhabits the cold, oxic subseafloor aquifer.</title>
        <authorList>
            <person name="Tully B.J."/>
            <person name="Wheat C.G."/>
            <person name="Glazer B.T."/>
            <person name="Huber J.A."/>
        </authorList>
    </citation>
    <scope>NUCLEOTIDE SEQUENCE [LARGE SCALE GENOMIC DNA]</scope>
</reference>
<feature type="region of interest" description="Disordered" evidence="7">
    <location>
        <begin position="1"/>
        <end position="41"/>
    </location>
</feature>
<sequence>MAALDTVQEDKKEEAAADPFAAAMTAMDGAADEPKAEPSAGDPFEAAMAALEDGGPPAAPAAEIDPFASALQVAQSEQSVAKSTGKPVEQGVNLDFLMDIKLTITFEVGRAKMFISDLLSLGQGSVIELHRLVGEELEIFVNGQMFATGEVVVVNEKFGARITKILDPDERIQRLGPTA</sequence>
<gene>
    <name evidence="9" type="primary">fliN</name>
    <name evidence="9" type="ORF">COB67_00690</name>
</gene>
<keyword evidence="3" id="KW-1003">Cell membrane</keyword>
<dbReference type="GO" id="GO:0005886">
    <property type="term" value="C:plasma membrane"/>
    <property type="evidence" value="ECO:0007669"/>
    <property type="project" value="UniProtKB-SubCell"/>
</dbReference>
<evidence type="ECO:0000256" key="7">
    <source>
        <dbReference type="SAM" id="MobiDB-lite"/>
    </source>
</evidence>
<dbReference type="InterPro" id="IPR051469">
    <property type="entry name" value="FliN/MopA/SpaO"/>
</dbReference>
<organism evidence="9 10">
    <name type="scientific">SAR324 cluster bacterium</name>
    <dbReference type="NCBI Taxonomy" id="2024889"/>
    <lineage>
        <taxon>Bacteria</taxon>
        <taxon>Deltaproteobacteria</taxon>
        <taxon>SAR324 cluster</taxon>
    </lineage>
</organism>
<dbReference type="Gene3D" id="2.30.330.10">
    <property type="entry name" value="SpoA-like"/>
    <property type="match status" value="1"/>
</dbReference>
<keyword evidence="9" id="KW-0966">Cell projection</keyword>
<dbReference type="GO" id="GO:0003774">
    <property type="term" value="F:cytoskeletal motor activity"/>
    <property type="evidence" value="ECO:0007669"/>
    <property type="project" value="InterPro"/>
</dbReference>
<accession>A0A2A4TBP4</accession>
<dbReference type="InterPro" id="IPR036429">
    <property type="entry name" value="SpoA-like_sf"/>
</dbReference>
<evidence type="ECO:0000313" key="10">
    <source>
        <dbReference type="Proteomes" id="UP000218113"/>
    </source>
</evidence>
<keyword evidence="5" id="KW-0283">Flagellar rotation</keyword>
<dbReference type="Proteomes" id="UP000218113">
    <property type="component" value="Unassembled WGS sequence"/>
</dbReference>
<keyword evidence="9" id="KW-0969">Cilium</keyword>
<dbReference type="InterPro" id="IPR001543">
    <property type="entry name" value="FliN-like_C"/>
</dbReference>